<gene>
    <name evidence="1" type="ORF">LDJ79_20700</name>
</gene>
<proteinExistence type="predicted"/>
<sequence>MNRKARDFAVQFHGGQKYGSDPYVNHLNAVAILCLPFGTDATTVAYLHDVVEDTPATLDDVRKRFGPFIASCVEILTDKPGATRQERKSKTYERMSHVAGREKLALIVKAADRLANLRMCTVTRDEDRLSMYRGEHPQFFQCAYRKGLCDDFWQEMSRLLDIEWAPPL</sequence>
<dbReference type="PANTHER" id="PTHR46246:SF1">
    <property type="entry name" value="GUANOSINE-3',5'-BIS(DIPHOSPHATE) 3'-PYROPHOSPHOHYDROLASE MESH1"/>
    <property type="match status" value="1"/>
</dbReference>
<reference evidence="2" key="1">
    <citation type="submission" date="2023-07" db="EMBL/GenBank/DDBJ databases">
        <title>Molecular identification of indigenous halophilic bacteria isolated from red sea cost, biodegradation of synthetic dyes and assessment of degraded metabolite toxicity.</title>
        <authorList>
            <person name="Chaieb K."/>
            <person name="Altayb H.N."/>
        </authorList>
    </citation>
    <scope>NUCLEOTIDE SEQUENCE [LARGE SCALE GENOMIC DNA]</scope>
    <source>
        <strain evidence="2">K20</strain>
    </source>
</reference>
<organism evidence="1 2">
    <name type="scientific">Vibrio tritonius</name>
    <dbReference type="NCBI Taxonomy" id="1435069"/>
    <lineage>
        <taxon>Bacteria</taxon>
        <taxon>Pseudomonadati</taxon>
        <taxon>Pseudomonadota</taxon>
        <taxon>Gammaproteobacteria</taxon>
        <taxon>Vibrionales</taxon>
        <taxon>Vibrionaceae</taxon>
        <taxon>Vibrio</taxon>
    </lineage>
</organism>
<accession>A0ABS7YU82</accession>
<protein>
    <submittedName>
        <fullName evidence="1">HD domain-containing protein</fullName>
    </submittedName>
</protein>
<dbReference type="PANTHER" id="PTHR46246">
    <property type="entry name" value="GUANOSINE-3',5'-BIS(DIPHOSPHATE) 3'-PYROPHOSPHOHYDROLASE MESH1"/>
    <property type="match status" value="1"/>
</dbReference>
<dbReference type="Gene3D" id="1.10.3210.10">
    <property type="entry name" value="Hypothetical protein af1432"/>
    <property type="match status" value="1"/>
</dbReference>
<dbReference type="InterPro" id="IPR052194">
    <property type="entry name" value="MESH1"/>
</dbReference>
<dbReference type="EMBL" id="JAIWIU010000181">
    <property type="protein sequence ID" value="MCA2018547.1"/>
    <property type="molecule type" value="Genomic_DNA"/>
</dbReference>
<dbReference type="Pfam" id="PF13328">
    <property type="entry name" value="HD_4"/>
    <property type="match status" value="1"/>
</dbReference>
<evidence type="ECO:0000313" key="1">
    <source>
        <dbReference type="EMBL" id="MCA2018547.1"/>
    </source>
</evidence>
<comment type="caution">
    <text evidence="1">The sequence shown here is derived from an EMBL/GenBank/DDBJ whole genome shotgun (WGS) entry which is preliminary data.</text>
</comment>
<dbReference type="RefSeq" id="WP_068717964.1">
    <property type="nucleotide sequence ID" value="NZ_AP014636.1"/>
</dbReference>
<evidence type="ECO:0000313" key="2">
    <source>
        <dbReference type="Proteomes" id="UP001199044"/>
    </source>
</evidence>
<dbReference type="Proteomes" id="UP001199044">
    <property type="component" value="Unassembled WGS sequence"/>
</dbReference>
<keyword evidence="2" id="KW-1185">Reference proteome</keyword>
<name>A0ABS7YU82_9VIBR</name>
<dbReference type="SUPFAM" id="SSF109604">
    <property type="entry name" value="HD-domain/PDEase-like"/>
    <property type="match status" value="1"/>
</dbReference>